<keyword evidence="2" id="KW-0285">Flavoprotein</keyword>
<dbReference type="PANTHER" id="PTHR43303:SF4">
    <property type="entry name" value="NADPH DEHYDROGENASE C23G7.10C-RELATED"/>
    <property type="match status" value="1"/>
</dbReference>
<evidence type="ECO:0000256" key="2">
    <source>
        <dbReference type="ARBA" id="ARBA00022630"/>
    </source>
</evidence>
<name>A0ABW2SI07_9ACTO</name>
<feature type="domain" description="NADH:flavin oxidoreductase/NADH oxidase N-terminal" evidence="6">
    <location>
        <begin position="5"/>
        <end position="353"/>
    </location>
</feature>
<organism evidence="7 8">
    <name type="scientific">Schaalia naturae</name>
    <dbReference type="NCBI Taxonomy" id="635203"/>
    <lineage>
        <taxon>Bacteria</taxon>
        <taxon>Bacillati</taxon>
        <taxon>Actinomycetota</taxon>
        <taxon>Actinomycetes</taxon>
        <taxon>Actinomycetales</taxon>
        <taxon>Actinomycetaceae</taxon>
        <taxon>Schaalia</taxon>
    </lineage>
</organism>
<dbReference type="SUPFAM" id="SSF51395">
    <property type="entry name" value="FMN-linked oxidoreductases"/>
    <property type="match status" value="1"/>
</dbReference>
<sequence>MPHAQLFTPVSIAGLTARNRLWMPPMCMYSAAPLGEELGRPTPWHQVHYGARAIGGVGAVIVEATGVVPEGRISVNCLSLHDDAQIPSFSAVAERIHAGGAAAFIQLNHAGRKGSSRAGWLTGAAAPEEGGWQVVAPSPIPFDAGSPTPRELMEEEILGLVGAFADAAGRAIEAGFDGVQIHAAHGYLIHQFLSPASNRRTDRWGGDFEGRTRFVREVVRAVRARIGDAPVLVRISATDWTQEYPSDGRPGWTLADTERLAPLLARDGASMLNVSTGGNVPDAAVGGGVGYQVFAAAGVRRALGMNEGVPAGEPRIPVSACGLIVAPEQAEQILVGGDADVIEIGRVLLSDPMAPMAWAARLRATPDAPRQYLRATRR</sequence>
<evidence type="ECO:0000313" key="8">
    <source>
        <dbReference type="Proteomes" id="UP001596527"/>
    </source>
</evidence>
<evidence type="ECO:0000256" key="5">
    <source>
        <dbReference type="ARBA" id="ARBA00023002"/>
    </source>
</evidence>
<evidence type="ECO:0000256" key="1">
    <source>
        <dbReference type="ARBA" id="ARBA00001917"/>
    </source>
</evidence>
<keyword evidence="4" id="KW-0521">NADP</keyword>
<dbReference type="InterPro" id="IPR044152">
    <property type="entry name" value="YqjM-like"/>
</dbReference>
<evidence type="ECO:0000256" key="3">
    <source>
        <dbReference type="ARBA" id="ARBA00022643"/>
    </source>
</evidence>
<reference evidence="8" key="1">
    <citation type="journal article" date="2019" name="Int. J. Syst. Evol. Microbiol.">
        <title>The Global Catalogue of Microorganisms (GCM) 10K type strain sequencing project: providing services to taxonomists for standard genome sequencing and annotation.</title>
        <authorList>
            <consortium name="The Broad Institute Genomics Platform"/>
            <consortium name="The Broad Institute Genome Sequencing Center for Infectious Disease"/>
            <person name="Wu L."/>
            <person name="Ma J."/>
        </authorList>
    </citation>
    <scope>NUCLEOTIDE SEQUENCE [LARGE SCALE GENOMIC DNA]</scope>
    <source>
        <strain evidence="8">CCUG 56698</strain>
    </source>
</reference>
<gene>
    <name evidence="7" type="ORF">ACFQWG_00435</name>
</gene>
<dbReference type="PANTHER" id="PTHR43303">
    <property type="entry name" value="NADPH DEHYDROGENASE C23G7.10C-RELATED"/>
    <property type="match status" value="1"/>
</dbReference>
<dbReference type="InterPro" id="IPR001155">
    <property type="entry name" value="OxRdtase_FMN_N"/>
</dbReference>
<comment type="cofactor">
    <cofactor evidence="1">
        <name>FMN</name>
        <dbReference type="ChEBI" id="CHEBI:58210"/>
    </cofactor>
</comment>
<proteinExistence type="predicted"/>
<keyword evidence="3" id="KW-0288">FMN</keyword>
<evidence type="ECO:0000313" key="7">
    <source>
        <dbReference type="EMBL" id="MFC7579702.1"/>
    </source>
</evidence>
<dbReference type="RefSeq" id="WP_380971139.1">
    <property type="nucleotide sequence ID" value="NZ_JBHTEF010000001.1"/>
</dbReference>
<evidence type="ECO:0000259" key="6">
    <source>
        <dbReference type="Pfam" id="PF00724"/>
    </source>
</evidence>
<keyword evidence="5" id="KW-0560">Oxidoreductase</keyword>
<dbReference type="Gene3D" id="3.20.20.70">
    <property type="entry name" value="Aldolase class I"/>
    <property type="match status" value="1"/>
</dbReference>
<dbReference type="Proteomes" id="UP001596527">
    <property type="component" value="Unassembled WGS sequence"/>
</dbReference>
<accession>A0ABW2SI07</accession>
<keyword evidence="8" id="KW-1185">Reference proteome</keyword>
<dbReference type="Pfam" id="PF00724">
    <property type="entry name" value="Oxidored_FMN"/>
    <property type="match status" value="1"/>
</dbReference>
<protein>
    <submittedName>
        <fullName evidence="7">NADH:flavin oxidoreductase/NADH oxidase</fullName>
    </submittedName>
</protein>
<dbReference type="CDD" id="cd02932">
    <property type="entry name" value="OYE_YqiM_FMN"/>
    <property type="match status" value="1"/>
</dbReference>
<dbReference type="EMBL" id="JBHTEF010000001">
    <property type="protein sequence ID" value="MFC7579702.1"/>
    <property type="molecule type" value="Genomic_DNA"/>
</dbReference>
<dbReference type="InterPro" id="IPR013785">
    <property type="entry name" value="Aldolase_TIM"/>
</dbReference>
<evidence type="ECO:0000256" key="4">
    <source>
        <dbReference type="ARBA" id="ARBA00022857"/>
    </source>
</evidence>
<comment type="caution">
    <text evidence="7">The sequence shown here is derived from an EMBL/GenBank/DDBJ whole genome shotgun (WGS) entry which is preliminary data.</text>
</comment>